<feature type="region of interest" description="Disordered" evidence="1">
    <location>
        <begin position="131"/>
        <end position="154"/>
    </location>
</feature>
<feature type="domain" description="SnoaL-like" evidence="3">
    <location>
        <begin position="34"/>
        <end position="125"/>
    </location>
</feature>
<dbReference type="InterPro" id="IPR032710">
    <property type="entry name" value="NTF2-like_dom_sf"/>
</dbReference>
<accession>A0ABT4VL50</accession>
<keyword evidence="5" id="KW-1185">Reference proteome</keyword>
<evidence type="ECO:0000313" key="5">
    <source>
        <dbReference type="Proteomes" id="UP001148313"/>
    </source>
</evidence>
<proteinExistence type="predicted"/>
<protein>
    <submittedName>
        <fullName evidence="4">Nuclear transport factor 2 family protein</fullName>
    </submittedName>
</protein>
<evidence type="ECO:0000313" key="4">
    <source>
        <dbReference type="EMBL" id="MDA4844763.1"/>
    </source>
</evidence>
<dbReference type="RefSeq" id="WP_271088301.1">
    <property type="nucleotide sequence ID" value="NZ_JAPJZH010000003.1"/>
</dbReference>
<dbReference type="InterPro" id="IPR037401">
    <property type="entry name" value="SnoaL-like"/>
</dbReference>
<dbReference type="Proteomes" id="UP001148313">
    <property type="component" value="Unassembled WGS sequence"/>
</dbReference>
<dbReference type="Pfam" id="PF12680">
    <property type="entry name" value="SnoaL_2"/>
    <property type="match status" value="2"/>
</dbReference>
<evidence type="ECO:0000256" key="2">
    <source>
        <dbReference type="SAM" id="SignalP"/>
    </source>
</evidence>
<dbReference type="PANTHER" id="PTHR38436:SF1">
    <property type="entry name" value="ESTER CYCLASE"/>
    <property type="match status" value="1"/>
</dbReference>
<dbReference type="PANTHER" id="PTHR38436">
    <property type="entry name" value="POLYKETIDE CYCLASE SNOAL-LIKE DOMAIN"/>
    <property type="match status" value="1"/>
</dbReference>
<dbReference type="Gene3D" id="3.10.450.50">
    <property type="match status" value="2"/>
</dbReference>
<evidence type="ECO:0000259" key="3">
    <source>
        <dbReference type="Pfam" id="PF12680"/>
    </source>
</evidence>
<evidence type="ECO:0000256" key="1">
    <source>
        <dbReference type="SAM" id="MobiDB-lite"/>
    </source>
</evidence>
<reference evidence="4" key="1">
    <citation type="submission" date="2022-11" db="EMBL/GenBank/DDBJ databases">
        <title>Hoeflea poritis sp. nov., isolated from scleractinian coral Porites lutea.</title>
        <authorList>
            <person name="Zhang G."/>
            <person name="Wei Q."/>
            <person name="Cai L."/>
        </authorList>
    </citation>
    <scope>NUCLEOTIDE SEQUENCE</scope>
    <source>
        <strain evidence="4">E7-10</strain>
    </source>
</reference>
<gene>
    <name evidence="4" type="ORF">OOZ53_05345</name>
</gene>
<dbReference type="InterPro" id="IPR009959">
    <property type="entry name" value="Cyclase_SnoaL-like"/>
</dbReference>
<name>A0ABT4VL50_9HYPH</name>
<organism evidence="4 5">
    <name type="scientific">Hoeflea poritis</name>
    <dbReference type="NCBI Taxonomy" id="2993659"/>
    <lineage>
        <taxon>Bacteria</taxon>
        <taxon>Pseudomonadati</taxon>
        <taxon>Pseudomonadota</taxon>
        <taxon>Alphaproteobacteria</taxon>
        <taxon>Hyphomicrobiales</taxon>
        <taxon>Rhizobiaceae</taxon>
        <taxon>Hoeflea</taxon>
    </lineage>
</organism>
<feature type="signal peptide" evidence="2">
    <location>
        <begin position="1"/>
        <end position="22"/>
    </location>
</feature>
<feature type="domain" description="SnoaL-like" evidence="3">
    <location>
        <begin position="162"/>
        <end position="259"/>
    </location>
</feature>
<keyword evidence="2" id="KW-0732">Signal</keyword>
<dbReference type="EMBL" id="JAPJZH010000003">
    <property type="protein sequence ID" value="MDA4844763.1"/>
    <property type="molecule type" value="Genomic_DNA"/>
</dbReference>
<comment type="caution">
    <text evidence="4">The sequence shown here is derived from an EMBL/GenBank/DDBJ whole genome shotgun (WGS) entry which is preliminary data.</text>
</comment>
<sequence>MIIRTFAASALAFVMTSTAAPAADTRDIVTGAMTELMINRNVGAIDTYFAEPYIQHNQQVPTGLEALKGLAGQVIADNPDFEYTMVRAFADGDIGFVHGVYKGFGPVPLVAFDVFRVENGKIVEHWDNLEPVAAPNPSGRTQTDGPTEITDRDRTETNRALVKEFIDTVLIGGAYDKMPAYFDGDNYIQHNPKIGDGLSGLGSALEKMAAAGMSMRFTKNHKVLADGNFVLAMSEGVIGDKPMAFYDLFRVDDGKIAEHWDVIAPILPDSEAANPNGKF</sequence>
<feature type="chain" id="PRO_5046625949" evidence="2">
    <location>
        <begin position="23"/>
        <end position="279"/>
    </location>
</feature>
<dbReference type="SUPFAM" id="SSF54427">
    <property type="entry name" value="NTF2-like"/>
    <property type="match status" value="2"/>
</dbReference>